<feature type="transmembrane region" description="Helical" evidence="1">
    <location>
        <begin position="85"/>
        <end position="116"/>
    </location>
</feature>
<accession>X7ED57</accession>
<evidence type="ECO:0000313" key="3">
    <source>
        <dbReference type="EMBL" id="ETX13810.1"/>
    </source>
</evidence>
<name>X7ED57_9RHOB</name>
<evidence type="ECO:0000256" key="1">
    <source>
        <dbReference type="SAM" id="Phobius"/>
    </source>
</evidence>
<keyword evidence="1" id="KW-1133">Transmembrane helix</keyword>
<gene>
    <name evidence="3" type="ORF">OCH239_06990</name>
</gene>
<dbReference type="AlphaFoldDB" id="X7ED57"/>
<dbReference type="eggNOG" id="ENOG5032ZQS">
    <property type="taxonomic scope" value="Bacteria"/>
</dbReference>
<dbReference type="EMBL" id="JALZ01000018">
    <property type="protein sequence ID" value="ETX13810.1"/>
    <property type="molecule type" value="Genomic_DNA"/>
</dbReference>
<dbReference type="RefSeq" id="WP_037264353.1">
    <property type="nucleotide sequence ID" value="NZ_JALZ01000018.1"/>
</dbReference>
<keyword evidence="1" id="KW-0472">Membrane</keyword>
<feature type="domain" description="DUF1468" evidence="2">
    <location>
        <begin position="11"/>
        <end position="156"/>
    </location>
</feature>
<dbReference type="InterPro" id="IPR009936">
    <property type="entry name" value="DUF1468"/>
</dbReference>
<dbReference type="Proteomes" id="UP000022447">
    <property type="component" value="Unassembled WGS sequence"/>
</dbReference>
<proteinExistence type="predicted"/>
<evidence type="ECO:0000259" key="2">
    <source>
        <dbReference type="Pfam" id="PF07331"/>
    </source>
</evidence>
<protein>
    <recommendedName>
        <fullName evidence="2">DUF1468 domain-containing protein</fullName>
    </recommendedName>
</protein>
<feature type="transmembrane region" description="Helical" evidence="1">
    <location>
        <begin position="128"/>
        <end position="147"/>
    </location>
</feature>
<evidence type="ECO:0000313" key="4">
    <source>
        <dbReference type="Proteomes" id="UP000022447"/>
    </source>
</evidence>
<reference evidence="3 4" key="1">
    <citation type="submission" date="2014-01" db="EMBL/GenBank/DDBJ databases">
        <title>Roseivivax halodurans JCM 10272 Genome Sequencing.</title>
        <authorList>
            <person name="Lai Q."/>
            <person name="Li G."/>
            <person name="Shao Z."/>
        </authorList>
    </citation>
    <scope>NUCLEOTIDE SEQUENCE [LARGE SCALE GENOMIC DNA]</scope>
    <source>
        <strain evidence="3 4">JCM 10272</strain>
    </source>
</reference>
<keyword evidence="1" id="KW-0812">Transmembrane</keyword>
<comment type="caution">
    <text evidence="3">The sequence shown here is derived from an EMBL/GenBank/DDBJ whole genome shotgun (WGS) entry which is preliminary data.</text>
</comment>
<dbReference type="OrthoDB" id="6163080at2"/>
<feature type="transmembrane region" description="Helical" evidence="1">
    <location>
        <begin position="6"/>
        <end position="26"/>
    </location>
</feature>
<dbReference type="Pfam" id="PF07331">
    <property type="entry name" value="TctB"/>
    <property type="match status" value="1"/>
</dbReference>
<sequence length="162" mass="16816">MTSTTLRGLGIALFFGIVIWVLIPGYVPKPAFLPGFALPPDFWPRVISIAGLVFGLIAAGLGLAGQGTPALPAEVAEDDTPMGTLLARLGLLVAAFVAFVLLVDVIGFLAAAILLTGAGILLTGERRLLAWGAGLALILPVCLYLFFTEALGTQFPPGLLFN</sequence>
<keyword evidence="4" id="KW-1185">Reference proteome</keyword>
<dbReference type="STRING" id="1449350.OCH239_06990"/>
<organism evidence="3 4">
    <name type="scientific">Roseivivax halodurans JCM 10272</name>
    <dbReference type="NCBI Taxonomy" id="1449350"/>
    <lineage>
        <taxon>Bacteria</taxon>
        <taxon>Pseudomonadati</taxon>
        <taxon>Pseudomonadota</taxon>
        <taxon>Alphaproteobacteria</taxon>
        <taxon>Rhodobacterales</taxon>
        <taxon>Roseobacteraceae</taxon>
        <taxon>Roseivivax</taxon>
    </lineage>
</organism>
<feature type="transmembrane region" description="Helical" evidence="1">
    <location>
        <begin position="46"/>
        <end position="65"/>
    </location>
</feature>